<proteinExistence type="predicted"/>
<comment type="caution">
    <text evidence="3">The sequence shown here is derived from an EMBL/GenBank/DDBJ whole genome shotgun (WGS) entry which is preliminary data.</text>
</comment>
<dbReference type="Pfam" id="PF00296">
    <property type="entry name" value="Bac_luciferase"/>
    <property type="match status" value="1"/>
</dbReference>
<dbReference type="Proteomes" id="UP000545493">
    <property type="component" value="Unassembled WGS sequence"/>
</dbReference>
<evidence type="ECO:0000256" key="1">
    <source>
        <dbReference type="ARBA" id="ARBA00023002"/>
    </source>
</evidence>
<dbReference type="PANTHER" id="PTHR43244:SF1">
    <property type="entry name" value="5,10-METHYLENETETRAHYDROMETHANOPTERIN REDUCTASE"/>
    <property type="match status" value="1"/>
</dbReference>
<reference evidence="3 4" key="1">
    <citation type="submission" date="2020-03" db="EMBL/GenBank/DDBJ databases">
        <title>Sequencing the genomes of 1000 actinobacteria strains.</title>
        <authorList>
            <person name="Klenk H.-P."/>
        </authorList>
    </citation>
    <scope>NUCLEOTIDE SEQUENCE [LARGE SCALE GENOMIC DNA]</scope>
    <source>
        <strain evidence="3 4">DSM 45685</strain>
    </source>
</reference>
<dbReference type="EMBL" id="JAAOYM010000003">
    <property type="protein sequence ID" value="NIJ14778.1"/>
    <property type="molecule type" value="Genomic_DNA"/>
</dbReference>
<dbReference type="PANTHER" id="PTHR43244">
    <property type="match status" value="1"/>
</dbReference>
<dbReference type="InterPro" id="IPR011251">
    <property type="entry name" value="Luciferase-like_dom"/>
</dbReference>
<dbReference type="InterPro" id="IPR036661">
    <property type="entry name" value="Luciferase-like_sf"/>
</dbReference>
<evidence type="ECO:0000259" key="2">
    <source>
        <dbReference type="Pfam" id="PF00296"/>
    </source>
</evidence>
<dbReference type="AlphaFoldDB" id="A0A7X5UV65"/>
<keyword evidence="4" id="KW-1185">Reference proteome</keyword>
<dbReference type="GO" id="GO:0016705">
    <property type="term" value="F:oxidoreductase activity, acting on paired donors, with incorporation or reduction of molecular oxygen"/>
    <property type="evidence" value="ECO:0007669"/>
    <property type="project" value="InterPro"/>
</dbReference>
<dbReference type="SUPFAM" id="SSF51679">
    <property type="entry name" value="Bacterial luciferase-like"/>
    <property type="match status" value="1"/>
</dbReference>
<gene>
    <name evidence="3" type="ORF">FHU38_005186</name>
</gene>
<sequence length="167" mass="17986">MIYVRSWRAVEVMPVRQSKDGQLAADGFGHVVRFMAADRSSVAGPADIPGFGTGLSLVCTGRDVHEVAAMAADAERVGFEWAWAAQFYNRSAVVAVAAVTGSITLGTGAAYAFGRSPLVLATETRDLDMPCGGRLILGLGTGTRRMQQDRLFHTRFDGDDQAWMDEE</sequence>
<dbReference type="GO" id="GO:0004497">
    <property type="term" value="F:monooxygenase activity"/>
    <property type="evidence" value="ECO:0007669"/>
    <property type="project" value="UniProtKB-KW"/>
</dbReference>
<evidence type="ECO:0000313" key="4">
    <source>
        <dbReference type="Proteomes" id="UP000545493"/>
    </source>
</evidence>
<keyword evidence="1" id="KW-0560">Oxidoreductase</keyword>
<dbReference type="Gene3D" id="3.20.20.30">
    <property type="entry name" value="Luciferase-like domain"/>
    <property type="match status" value="1"/>
</dbReference>
<keyword evidence="3" id="KW-0503">Monooxygenase</keyword>
<feature type="domain" description="Luciferase-like" evidence="2">
    <location>
        <begin position="62"/>
        <end position="150"/>
    </location>
</feature>
<protein>
    <submittedName>
        <fullName evidence="3">Alkanesulfonate monooxygenase SsuD/methylene tetrahydromethanopterin reductase-like flavin-dependent oxidoreductase (Luciferase family)</fullName>
    </submittedName>
</protein>
<organism evidence="3 4">
    <name type="scientific">Saccharomonospora amisosensis</name>
    <dbReference type="NCBI Taxonomy" id="1128677"/>
    <lineage>
        <taxon>Bacteria</taxon>
        <taxon>Bacillati</taxon>
        <taxon>Actinomycetota</taxon>
        <taxon>Actinomycetes</taxon>
        <taxon>Pseudonocardiales</taxon>
        <taxon>Pseudonocardiaceae</taxon>
        <taxon>Saccharomonospora</taxon>
    </lineage>
</organism>
<dbReference type="RefSeq" id="WP_167177258.1">
    <property type="nucleotide sequence ID" value="NZ_JAAOYM010000003.1"/>
</dbReference>
<name>A0A7X5UV65_9PSEU</name>
<evidence type="ECO:0000313" key="3">
    <source>
        <dbReference type="EMBL" id="NIJ14778.1"/>
    </source>
</evidence>
<dbReference type="InterPro" id="IPR050564">
    <property type="entry name" value="F420-G6PD/mer"/>
</dbReference>
<accession>A0A7X5UV65</accession>